<gene>
    <name evidence="7 9" type="primary">recR</name>
    <name evidence="9" type="ORF">AAAU51_06980</name>
</gene>
<comment type="function">
    <text evidence="7">May play a role in DNA repair. It seems to be involved in an RecBC-independent recombinational process of DNA repair. It may act with RecF and RecO.</text>
</comment>
<dbReference type="InterPro" id="IPR000093">
    <property type="entry name" value="DNA_Rcmb_RecR"/>
</dbReference>
<evidence type="ECO:0000256" key="4">
    <source>
        <dbReference type="ARBA" id="ARBA00022833"/>
    </source>
</evidence>
<keyword evidence="10" id="KW-1185">Reference proteome</keyword>
<keyword evidence="3 7" id="KW-0863">Zinc-finger</keyword>
<name>A0ABV1IUL9_9FIRM</name>
<sequence length="198" mass="21784">MDYYSNQITQLIEELGKLPGIGPKSAGRLAFHIINMPQDQVKKLSDTIISAKTNVHYCKECCTLTDNEICPICASDKRDHSTIMVVENTRDLMAYEKTGKYEGVYHVLHGAISPMLGIGPDDIRLKELMARLQGDVKELIIATNSSLEGETTAMYISKLVKPTGIKVSKIASGVPVGGDLEYIDEVTLLRALEGRTEI</sequence>
<comment type="caution">
    <text evidence="9">The sequence shown here is derived from an EMBL/GenBank/DDBJ whole genome shotgun (WGS) entry which is preliminary data.</text>
</comment>
<dbReference type="Pfam" id="PF13662">
    <property type="entry name" value="Toprim_4"/>
    <property type="match status" value="1"/>
</dbReference>
<dbReference type="HAMAP" id="MF_00017">
    <property type="entry name" value="RecR"/>
    <property type="match status" value="1"/>
</dbReference>
<dbReference type="PROSITE" id="PS01300">
    <property type="entry name" value="RECR"/>
    <property type="match status" value="1"/>
</dbReference>
<accession>A0ABV1IUL9</accession>
<dbReference type="SMART" id="SM00493">
    <property type="entry name" value="TOPRIM"/>
    <property type="match status" value="1"/>
</dbReference>
<reference evidence="9 10" key="1">
    <citation type="submission" date="2024-04" db="EMBL/GenBank/DDBJ databases">
        <title>Human intestinal bacterial collection.</title>
        <authorList>
            <person name="Pauvert C."/>
            <person name="Hitch T.C.A."/>
            <person name="Clavel T."/>
        </authorList>
    </citation>
    <scope>NUCLEOTIDE SEQUENCE [LARGE SCALE GENOMIC DNA]</scope>
    <source>
        <strain evidence="9 10">CLA-AA-H249</strain>
    </source>
</reference>
<keyword evidence="5 7" id="KW-0233">DNA recombination</keyword>
<feature type="domain" description="Toprim" evidence="8">
    <location>
        <begin position="81"/>
        <end position="175"/>
    </location>
</feature>
<dbReference type="Gene3D" id="3.30.60.80">
    <property type="match status" value="1"/>
</dbReference>
<evidence type="ECO:0000256" key="1">
    <source>
        <dbReference type="ARBA" id="ARBA00022723"/>
    </source>
</evidence>
<dbReference type="InterPro" id="IPR023627">
    <property type="entry name" value="Rcmb_RecR"/>
</dbReference>
<evidence type="ECO:0000256" key="3">
    <source>
        <dbReference type="ARBA" id="ARBA00022771"/>
    </source>
</evidence>
<dbReference type="InterPro" id="IPR006171">
    <property type="entry name" value="TOPRIM_dom"/>
</dbReference>
<dbReference type="Gene3D" id="3.40.1360.10">
    <property type="match status" value="1"/>
</dbReference>
<evidence type="ECO:0000256" key="6">
    <source>
        <dbReference type="ARBA" id="ARBA00023204"/>
    </source>
</evidence>
<keyword evidence="4 7" id="KW-0862">Zinc</keyword>
<dbReference type="Pfam" id="PF02132">
    <property type="entry name" value="RecR_ZnF"/>
    <property type="match status" value="1"/>
</dbReference>
<dbReference type="RefSeq" id="WP_022374363.1">
    <property type="nucleotide sequence ID" value="NZ_JAOQJG010000001.1"/>
</dbReference>
<dbReference type="PANTHER" id="PTHR30446:SF0">
    <property type="entry name" value="RECOMBINATION PROTEIN RECR"/>
    <property type="match status" value="1"/>
</dbReference>
<dbReference type="InterPro" id="IPR034137">
    <property type="entry name" value="TOPRIM_RecR"/>
</dbReference>
<keyword evidence="1 7" id="KW-0479">Metal-binding</keyword>
<evidence type="ECO:0000313" key="10">
    <source>
        <dbReference type="Proteomes" id="UP001482154"/>
    </source>
</evidence>
<proteinExistence type="inferred from homology"/>
<evidence type="ECO:0000256" key="2">
    <source>
        <dbReference type="ARBA" id="ARBA00022763"/>
    </source>
</evidence>
<evidence type="ECO:0000256" key="5">
    <source>
        <dbReference type="ARBA" id="ARBA00023172"/>
    </source>
</evidence>
<keyword evidence="6 7" id="KW-0234">DNA repair</keyword>
<feature type="zinc finger region" description="C4-type" evidence="7">
    <location>
        <begin position="58"/>
        <end position="73"/>
    </location>
</feature>
<comment type="similarity">
    <text evidence="7">Belongs to the RecR family.</text>
</comment>
<dbReference type="EMBL" id="JBBNIN010000008">
    <property type="protein sequence ID" value="MEQ2710911.1"/>
    <property type="molecule type" value="Genomic_DNA"/>
</dbReference>
<protein>
    <recommendedName>
        <fullName evidence="7">Recombination protein RecR</fullName>
    </recommendedName>
</protein>
<dbReference type="PROSITE" id="PS50880">
    <property type="entry name" value="TOPRIM"/>
    <property type="match status" value="1"/>
</dbReference>
<evidence type="ECO:0000256" key="7">
    <source>
        <dbReference type="HAMAP-Rule" id="MF_00017"/>
    </source>
</evidence>
<dbReference type="CDD" id="cd01025">
    <property type="entry name" value="TOPRIM_recR"/>
    <property type="match status" value="1"/>
</dbReference>
<dbReference type="Pfam" id="PF21175">
    <property type="entry name" value="RecR_C"/>
    <property type="match status" value="1"/>
</dbReference>
<dbReference type="Gene3D" id="1.10.8.420">
    <property type="entry name" value="RecR Domain 1"/>
    <property type="match status" value="1"/>
</dbReference>
<dbReference type="Gene3D" id="6.10.250.240">
    <property type="match status" value="1"/>
</dbReference>
<keyword evidence="2 7" id="KW-0227">DNA damage</keyword>
<dbReference type="NCBIfam" id="TIGR00615">
    <property type="entry name" value="recR"/>
    <property type="match status" value="1"/>
</dbReference>
<evidence type="ECO:0000259" key="8">
    <source>
        <dbReference type="PROSITE" id="PS50880"/>
    </source>
</evidence>
<organism evidence="9 10">
    <name type="scientific">Anaerostipes amylophilus</name>
    <dbReference type="NCBI Taxonomy" id="2981779"/>
    <lineage>
        <taxon>Bacteria</taxon>
        <taxon>Bacillati</taxon>
        <taxon>Bacillota</taxon>
        <taxon>Clostridia</taxon>
        <taxon>Lachnospirales</taxon>
        <taxon>Lachnospiraceae</taxon>
        <taxon>Anaerostipes</taxon>
    </lineage>
</organism>
<evidence type="ECO:0000313" key="9">
    <source>
        <dbReference type="EMBL" id="MEQ2710911.1"/>
    </source>
</evidence>
<dbReference type="PANTHER" id="PTHR30446">
    <property type="entry name" value="RECOMBINATION PROTEIN RECR"/>
    <property type="match status" value="1"/>
</dbReference>
<dbReference type="Pfam" id="PF21176">
    <property type="entry name" value="RecR_HhH"/>
    <property type="match status" value="1"/>
</dbReference>
<dbReference type="Proteomes" id="UP001482154">
    <property type="component" value="Unassembled WGS sequence"/>
</dbReference>
<dbReference type="SUPFAM" id="SSF111304">
    <property type="entry name" value="Recombination protein RecR"/>
    <property type="match status" value="1"/>
</dbReference>
<dbReference type="InterPro" id="IPR015967">
    <property type="entry name" value="Rcmb_RecR_Znf"/>
</dbReference>